<feature type="domain" description="PylC N-terminal" evidence="1">
    <location>
        <begin position="19"/>
        <end position="115"/>
    </location>
</feature>
<dbReference type="EMBL" id="CSTE01000005">
    <property type="protein sequence ID" value="CQR52940.1"/>
    <property type="molecule type" value="Genomic_DNA"/>
</dbReference>
<proteinExistence type="predicted"/>
<dbReference type="InterPro" id="IPR048764">
    <property type="entry name" value="PylC_N"/>
</dbReference>
<evidence type="ECO:0000259" key="1">
    <source>
        <dbReference type="Pfam" id="PF21360"/>
    </source>
</evidence>
<dbReference type="Gene3D" id="3.40.50.20">
    <property type="match status" value="1"/>
</dbReference>
<reference evidence="3" key="1">
    <citation type="submission" date="2015-03" db="EMBL/GenBank/DDBJ databases">
        <authorList>
            <person name="Urmite Genomes"/>
        </authorList>
    </citation>
    <scope>NUCLEOTIDE SEQUENCE [LARGE SCALE GENOMIC DNA]</scope>
    <source>
        <strain evidence="3">Arc-Hr</strain>
    </source>
</reference>
<dbReference type="SUPFAM" id="SSF56059">
    <property type="entry name" value="Glutathione synthetase ATP-binding domain-like"/>
    <property type="match status" value="1"/>
</dbReference>
<gene>
    <name evidence="2" type="ORF">BN996_03378</name>
</gene>
<organism evidence="2 3">
    <name type="scientific">Haloferax massiliensis</name>
    <dbReference type="NCBI Taxonomy" id="1476858"/>
    <lineage>
        <taxon>Archaea</taxon>
        <taxon>Methanobacteriati</taxon>
        <taxon>Methanobacteriota</taxon>
        <taxon>Stenosarchaea group</taxon>
        <taxon>Halobacteria</taxon>
        <taxon>Halobacteriales</taxon>
        <taxon>Haloferacaceae</taxon>
        <taxon>Haloferax</taxon>
    </lineage>
</organism>
<dbReference type="SUPFAM" id="SSF51735">
    <property type="entry name" value="NAD(P)-binding Rossmann-fold domains"/>
    <property type="match status" value="1"/>
</dbReference>
<accession>A0A0D6JVJ8</accession>
<dbReference type="Pfam" id="PF15632">
    <property type="entry name" value="ATPgrasp_Ter"/>
    <property type="match status" value="1"/>
</dbReference>
<dbReference type="InterPro" id="IPR036291">
    <property type="entry name" value="NAD(P)-bd_dom_sf"/>
</dbReference>
<dbReference type="Gene3D" id="3.30.470.20">
    <property type="entry name" value="ATP-grasp fold, B domain"/>
    <property type="match status" value="1"/>
</dbReference>
<evidence type="ECO:0000313" key="2">
    <source>
        <dbReference type="EMBL" id="CQR52940.1"/>
    </source>
</evidence>
<dbReference type="Pfam" id="PF21360">
    <property type="entry name" value="PylC-like_N"/>
    <property type="match status" value="1"/>
</dbReference>
<name>A0A0D6JVJ8_9EURY</name>
<dbReference type="AlphaFoldDB" id="A0A0D6JVJ8"/>
<keyword evidence="3" id="KW-1185">Reference proteome</keyword>
<dbReference type="Proteomes" id="UP000198902">
    <property type="component" value="Unassembled WGS sequence"/>
</dbReference>
<sequence length="367" mass="40090">MTLLDTVRPSSRDGDVTVLVTGAGAVGASGIIKAIRRADAFDAHIVGVDTDPDAYGFTLVDTAETVPAADTDAFVSDLLAVARREDADVILPLNAAEVGPLSEAKPVFESEGIEVMALSPQALSVARDKGRLYDELVKQAHPVAPEFYRVSTYDEFLDAVHALGYPNRRVCFKPPVSTDMRCFRVLDPDMDRFNALLNQKPNSTVTTLGDVLPVLQETVQFPELVVMEFLPGEEYTVDALVRDDETPILVSRSHNEACDDASFVGTVEENPELLQDTRELCSVFGLEYNVTFRFKYTAAGRPKLVDIHPRLSPSVTASVGAGANIPALSVQYAMGQELPELDIEWGTHVTRDWQDVFYGPDKDPTTI</sequence>
<evidence type="ECO:0000313" key="3">
    <source>
        <dbReference type="Proteomes" id="UP000198902"/>
    </source>
</evidence>
<protein>
    <submittedName>
        <fullName evidence="2">Carbamoyl phosphate synthase-like protein</fullName>
    </submittedName>
</protein>